<dbReference type="InterPro" id="IPR036407">
    <property type="entry name" value="DM_DNA-bd_sf"/>
</dbReference>
<feature type="compositionally biased region" description="Polar residues" evidence="6">
    <location>
        <begin position="502"/>
        <end position="518"/>
    </location>
</feature>
<feature type="region of interest" description="Disordered" evidence="6">
    <location>
        <begin position="162"/>
        <end position="197"/>
    </location>
</feature>
<feature type="compositionally biased region" description="Low complexity" evidence="6">
    <location>
        <begin position="863"/>
        <end position="874"/>
    </location>
</feature>
<protein>
    <submittedName>
        <fullName evidence="10">DM domain-containing protein</fullName>
    </submittedName>
</protein>
<dbReference type="AlphaFoldDB" id="A0A0R3SWC2"/>
<feature type="region of interest" description="Disordered" evidence="6">
    <location>
        <begin position="502"/>
        <end position="564"/>
    </location>
</feature>
<feature type="DNA-binding region" description="DM" evidence="5">
    <location>
        <begin position="209"/>
        <end position="256"/>
    </location>
</feature>
<dbReference type="WBParaSite" id="HDID_0000996601-mRNA-1">
    <property type="protein sequence ID" value="HDID_0000996601-mRNA-1"/>
    <property type="gene ID" value="HDID_0000996601"/>
</dbReference>
<dbReference type="PROSITE" id="PS40000">
    <property type="entry name" value="DM_1"/>
    <property type="match status" value="2"/>
</dbReference>
<feature type="domain" description="DM" evidence="7">
    <location>
        <begin position="209"/>
        <end position="256"/>
    </location>
</feature>
<evidence type="ECO:0000256" key="5">
    <source>
        <dbReference type="PROSITE-ProRule" id="PRU00070"/>
    </source>
</evidence>
<accession>A0A0R3SWC2</accession>
<dbReference type="OrthoDB" id="6162476at2759"/>
<dbReference type="GO" id="GO:0000978">
    <property type="term" value="F:RNA polymerase II cis-regulatory region sequence-specific DNA binding"/>
    <property type="evidence" value="ECO:0007669"/>
    <property type="project" value="TreeGrafter"/>
</dbReference>
<evidence type="ECO:0000313" key="9">
    <source>
        <dbReference type="Proteomes" id="UP000274504"/>
    </source>
</evidence>
<evidence type="ECO:0000313" key="10">
    <source>
        <dbReference type="WBParaSite" id="HDID_0000996601-mRNA-1"/>
    </source>
</evidence>
<dbReference type="PROSITE" id="PS50809">
    <property type="entry name" value="DM_2"/>
    <property type="match status" value="2"/>
</dbReference>
<dbReference type="InterPro" id="IPR001275">
    <property type="entry name" value="DM_DNA-bd"/>
</dbReference>
<comment type="subcellular location">
    <subcellularLocation>
        <location evidence="5">Nucleus</location>
    </subcellularLocation>
</comment>
<dbReference type="Gene3D" id="4.10.1040.10">
    <property type="entry name" value="DM DNA-binding domain"/>
    <property type="match status" value="2"/>
</dbReference>
<dbReference type="SMART" id="SM00301">
    <property type="entry name" value="DM"/>
    <property type="match status" value="2"/>
</dbReference>
<evidence type="ECO:0000256" key="1">
    <source>
        <dbReference type="ARBA" id="ARBA00022723"/>
    </source>
</evidence>
<reference evidence="8 9" key="2">
    <citation type="submission" date="2018-11" db="EMBL/GenBank/DDBJ databases">
        <authorList>
            <consortium name="Pathogen Informatics"/>
        </authorList>
    </citation>
    <scope>NUCLEOTIDE SEQUENCE [LARGE SCALE GENOMIC DNA]</scope>
</reference>
<feature type="region of interest" description="Disordered" evidence="6">
    <location>
        <begin position="813"/>
        <end position="931"/>
    </location>
</feature>
<keyword evidence="4 5" id="KW-0539">Nucleus</keyword>
<feature type="compositionally biased region" description="Low complexity" evidence="6">
    <location>
        <begin position="528"/>
        <end position="563"/>
    </location>
</feature>
<evidence type="ECO:0000259" key="7">
    <source>
        <dbReference type="PROSITE" id="PS50809"/>
    </source>
</evidence>
<dbReference type="GO" id="GO:0046872">
    <property type="term" value="F:metal ion binding"/>
    <property type="evidence" value="ECO:0007669"/>
    <property type="project" value="UniProtKB-KW"/>
</dbReference>
<dbReference type="GO" id="GO:0000981">
    <property type="term" value="F:DNA-binding transcription factor activity, RNA polymerase II-specific"/>
    <property type="evidence" value="ECO:0007669"/>
    <property type="project" value="TreeGrafter"/>
</dbReference>
<gene>
    <name evidence="8" type="ORF">HDID_LOCUS9964</name>
</gene>
<dbReference type="InterPro" id="IPR026607">
    <property type="entry name" value="DMRT"/>
</dbReference>
<dbReference type="PANTHER" id="PTHR12322:SF53">
    <property type="entry name" value="DOUBLESEX-MAB RELATED 11E"/>
    <property type="match status" value="1"/>
</dbReference>
<dbReference type="Proteomes" id="UP000274504">
    <property type="component" value="Unassembled WGS sequence"/>
</dbReference>
<dbReference type="EMBL" id="UYSG01011461">
    <property type="protein sequence ID" value="VDL62425.1"/>
    <property type="molecule type" value="Genomic_DNA"/>
</dbReference>
<evidence type="ECO:0000256" key="4">
    <source>
        <dbReference type="ARBA" id="ARBA00023242"/>
    </source>
</evidence>
<feature type="domain" description="DM" evidence="7">
    <location>
        <begin position="343"/>
        <end position="391"/>
    </location>
</feature>
<name>A0A0R3SWC2_HYMDI</name>
<dbReference type="PANTHER" id="PTHR12322">
    <property type="entry name" value="DOUBLESEX AND MAB-3 RELATED TRANSCRIPTION FACTOR DMRT"/>
    <property type="match status" value="1"/>
</dbReference>
<evidence type="ECO:0000256" key="2">
    <source>
        <dbReference type="ARBA" id="ARBA00022833"/>
    </source>
</evidence>
<keyword evidence="3 5" id="KW-0238">DNA-binding</keyword>
<feature type="compositionally biased region" description="Polar residues" evidence="6">
    <location>
        <begin position="453"/>
        <end position="480"/>
    </location>
</feature>
<feature type="region of interest" description="Disordered" evidence="6">
    <location>
        <begin position="259"/>
        <end position="292"/>
    </location>
</feature>
<reference evidence="10" key="1">
    <citation type="submission" date="2017-02" db="UniProtKB">
        <authorList>
            <consortium name="WormBaseParasite"/>
        </authorList>
    </citation>
    <scope>IDENTIFICATION</scope>
</reference>
<keyword evidence="1 5" id="KW-0479">Metal-binding</keyword>
<evidence type="ECO:0000256" key="3">
    <source>
        <dbReference type="ARBA" id="ARBA00023125"/>
    </source>
</evidence>
<dbReference type="GO" id="GO:0005634">
    <property type="term" value="C:nucleus"/>
    <property type="evidence" value="ECO:0007669"/>
    <property type="project" value="UniProtKB-SubCell"/>
</dbReference>
<keyword evidence="2 5" id="KW-0862">Zinc</keyword>
<evidence type="ECO:0000313" key="8">
    <source>
        <dbReference type="EMBL" id="VDL62425.1"/>
    </source>
</evidence>
<feature type="DNA-binding region" description="DM" evidence="5">
    <location>
        <begin position="343"/>
        <end position="391"/>
    </location>
</feature>
<dbReference type="STRING" id="6216.A0A0R3SWC2"/>
<dbReference type="SUPFAM" id="SSF82927">
    <property type="entry name" value="Cysteine-rich DNA binding domain, (DM domain)"/>
    <property type="match status" value="2"/>
</dbReference>
<proteinExistence type="predicted"/>
<dbReference type="Pfam" id="PF00751">
    <property type="entry name" value="DM"/>
    <property type="match status" value="2"/>
</dbReference>
<organism evidence="10">
    <name type="scientific">Hymenolepis diminuta</name>
    <name type="common">Rat tapeworm</name>
    <dbReference type="NCBI Taxonomy" id="6216"/>
    <lineage>
        <taxon>Eukaryota</taxon>
        <taxon>Metazoa</taxon>
        <taxon>Spiralia</taxon>
        <taxon>Lophotrochozoa</taxon>
        <taxon>Platyhelminthes</taxon>
        <taxon>Cestoda</taxon>
        <taxon>Eucestoda</taxon>
        <taxon>Cyclophyllidea</taxon>
        <taxon>Hymenolepididae</taxon>
        <taxon>Hymenolepis</taxon>
    </lineage>
</organism>
<evidence type="ECO:0000256" key="6">
    <source>
        <dbReference type="SAM" id="MobiDB-lite"/>
    </source>
</evidence>
<dbReference type="GO" id="GO:0007548">
    <property type="term" value="P:sex differentiation"/>
    <property type="evidence" value="ECO:0007669"/>
    <property type="project" value="TreeGrafter"/>
</dbReference>
<feature type="region of interest" description="Disordered" evidence="6">
    <location>
        <begin position="450"/>
        <end position="486"/>
    </location>
</feature>
<sequence>MLRDQLLPNVDRAALGTNPTPRDWLNQSLKVEPGFTATSTSRRVVCGTGTVNTSAYFSSTTTAHFESTEGSTDYTAFTIPRLGATSANPNSTFPVHHAFGPPPPSQTGVPPPMVPFHPVAPPTDTPGTLTRAHAMHSLFETYTTFESGTTRQHTSVRMDHHILPTHSGKSGRCRKDSGSSTEDNGKEAASGDMEVGSGSAVVSRASYMCRKCKAHGQAVPVKRHKRACPYLQCRCLKCRLVEQGRKVVARQIALYRDQKGHSGNFGGNNTNPCGNSRHSRDDNSSHSRLTGLRSNPLLQLPFPRELRLDENRILPSLMNNPSVKVGQNSALLMPGRNVAGPHCRRCRNHNVAVTWKGHKKSCPYRNCPCDPCRLINVRKDTEKTLRDMVRESILCSFLTKIPPKSINYSLSNLQAGIEEKSVLPNALLSEESTTTQNSATSTAMTNFFPYLTPVNNTTQGTEMQEPSANNPEQPSWSDNSFIHRPPRRTRSLQDLNAQISVSEPQMNDQGGSHTNTIEQTHESPLETSRNPIPSANSSNSGSTVNTSHSANNNTTNTSNNSSTFEQCHRSANYDVYYEEKAPRPVLPFWQSFGHFEEKPSVPGQGYIGGYYGLENGRVFHGNSQGHHHMYSPERVSAVAAAAAAAAAMVAMTPPISGNYQQPCYPPQGRSGGLCHPQHSDHLGYTPSDEFNSPGMYQNRFPTERSRGDEYAGGANSGNNGNWGAYRYPYMMRGLPFHPGDPVESEFAFPGSQRHSKVGMSKIVDDSIYSRSNAAQVWRSQLHQLSISQLRPEESIEMKNFQNIDCENKISDMKRSTTDEESGVQASNAGLGIQGEIEGGQRPSGGFGEEFPSSNGSQPPPAQPTSQQNPTQQPSGDMIFEADPRSTSESQVNARYRQYDTTGGGSNSSPFAPIDEGQPPPHPFPSTVGAET</sequence>